<gene>
    <name evidence="1" type="ORF">SETTUDRAFT_39292</name>
</gene>
<reference evidence="1 2" key="2">
    <citation type="journal article" date="2013" name="PLoS Genet.">
        <title>Comparative genome structure, secondary metabolite, and effector coding capacity across Cochliobolus pathogens.</title>
        <authorList>
            <person name="Condon B.J."/>
            <person name="Leng Y."/>
            <person name="Wu D."/>
            <person name="Bushley K.E."/>
            <person name="Ohm R.A."/>
            <person name="Otillar R."/>
            <person name="Martin J."/>
            <person name="Schackwitz W."/>
            <person name="Grimwood J."/>
            <person name="MohdZainudin N."/>
            <person name="Xue C."/>
            <person name="Wang R."/>
            <person name="Manning V.A."/>
            <person name="Dhillon B."/>
            <person name="Tu Z.J."/>
            <person name="Steffenson B.J."/>
            <person name="Salamov A."/>
            <person name="Sun H."/>
            <person name="Lowry S."/>
            <person name="LaButti K."/>
            <person name="Han J."/>
            <person name="Copeland A."/>
            <person name="Lindquist E."/>
            <person name="Barry K."/>
            <person name="Schmutz J."/>
            <person name="Baker S.E."/>
            <person name="Ciuffetti L.M."/>
            <person name="Grigoriev I.V."/>
            <person name="Zhong S."/>
            <person name="Turgeon B.G."/>
        </authorList>
    </citation>
    <scope>NUCLEOTIDE SEQUENCE [LARGE SCALE GENOMIC DNA]</scope>
    <source>
        <strain evidence="2">28A</strain>
    </source>
</reference>
<name>R0IT58_EXST2</name>
<dbReference type="EMBL" id="KB908570">
    <property type="protein sequence ID" value="EOA87841.1"/>
    <property type="molecule type" value="Genomic_DNA"/>
</dbReference>
<evidence type="ECO:0000313" key="2">
    <source>
        <dbReference type="Proteomes" id="UP000016935"/>
    </source>
</evidence>
<proteinExistence type="predicted"/>
<accession>R0IT58</accession>
<organism evidence="1 2">
    <name type="scientific">Exserohilum turcicum (strain 28A)</name>
    <name type="common">Northern leaf blight fungus</name>
    <name type="synonym">Setosphaeria turcica</name>
    <dbReference type="NCBI Taxonomy" id="671987"/>
    <lineage>
        <taxon>Eukaryota</taxon>
        <taxon>Fungi</taxon>
        <taxon>Dikarya</taxon>
        <taxon>Ascomycota</taxon>
        <taxon>Pezizomycotina</taxon>
        <taxon>Dothideomycetes</taxon>
        <taxon>Pleosporomycetidae</taxon>
        <taxon>Pleosporales</taxon>
        <taxon>Pleosporineae</taxon>
        <taxon>Pleosporaceae</taxon>
        <taxon>Exserohilum</taxon>
    </lineage>
</organism>
<evidence type="ECO:0000313" key="1">
    <source>
        <dbReference type="EMBL" id="EOA87841.1"/>
    </source>
</evidence>
<dbReference type="Pfam" id="PF12520">
    <property type="entry name" value="DUF3723"/>
    <property type="match status" value="1"/>
</dbReference>
<dbReference type="RefSeq" id="XP_008024556.1">
    <property type="nucleotide sequence ID" value="XM_008026365.1"/>
</dbReference>
<dbReference type="Proteomes" id="UP000016935">
    <property type="component" value="Unassembled WGS sequence"/>
</dbReference>
<sequence>MSTKYERFRYYLGTAQINVLNLCYSAPTTDLDDCEGCFISDFQHNLPALIGFSDYQDCLTSANITTDTLYAVGMSPKLTLPKGVELLCLHGRFRLEAAKREGSQSQDDWWLVDLYTSGDCIIFLLHVAAK</sequence>
<dbReference type="AlphaFoldDB" id="R0IT58"/>
<dbReference type="GeneID" id="19404459"/>
<dbReference type="HOGENOM" id="CLU_136957_0_0_1"/>
<protein>
    <submittedName>
        <fullName evidence="1">Uncharacterized protein</fullName>
    </submittedName>
</protein>
<reference evidence="1 2" key="1">
    <citation type="journal article" date="2012" name="PLoS Pathog.">
        <title>Diverse lifestyles and strategies of plant pathogenesis encoded in the genomes of eighteen Dothideomycetes fungi.</title>
        <authorList>
            <person name="Ohm R.A."/>
            <person name="Feau N."/>
            <person name="Henrissat B."/>
            <person name="Schoch C.L."/>
            <person name="Horwitz B.A."/>
            <person name="Barry K.W."/>
            <person name="Condon B.J."/>
            <person name="Copeland A.C."/>
            <person name="Dhillon B."/>
            <person name="Glaser F."/>
            <person name="Hesse C.N."/>
            <person name="Kosti I."/>
            <person name="LaButti K."/>
            <person name="Lindquist E.A."/>
            <person name="Lucas S."/>
            <person name="Salamov A.A."/>
            <person name="Bradshaw R.E."/>
            <person name="Ciuffetti L."/>
            <person name="Hamelin R.C."/>
            <person name="Kema G.H.J."/>
            <person name="Lawrence C."/>
            <person name="Scott J.A."/>
            <person name="Spatafora J.W."/>
            <person name="Turgeon B.G."/>
            <person name="de Wit P.J.G.M."/>
            <person name="Zhong S."/>
            <person name="Goodwin S.B."/>
            <person name="Grigoriev I.V."/>
        </authorList>
    </citation>
    <scope>NUCLEOTIDE SEQUENCE [LARGE SCALE GENOMIC DNA]</scope>
    <source>
        <strain evidence="2">28A</strain>
    </source>
</reference>
<dbReference type="OrthoDB" id="4227485at2759"/>
<keyword evidence="2" id="KW-1185">Reference proteome</keyword>
<dbReference type="InterPro" id="IPR022198">
    <property type="entry name" value="DUF3723"/>
</dbReference>